<reference evidence="1" key="2">
    <citation type="submission" date="2023-05" db="EMBL/GenBank/DDBJ databases">
        <authorList>
            <consortium name="Lawrence Berkeley National Laboratory"/>
            <person name="Steindorff A."/>
            <person name="Hensen N."/>
            <person name="Bonometti L."/>
            <person name="Westerberg I."/>
            <person name="Brannstrom I.O."/>
            <person name="Guillou S."/>
            <person name="Cros-Aarteil S."/>
            <person name="Calhoun S."/>
            <person name="Haridas S."/>
            <person name="Kuo A."/>
            <person name="Mondo S."/>
            <person name="Pangilinan J."/>
            <person name="Riley R."/>
            <person name="Labutti K."/>
            <person name="Andreopoulos B."/>
            <person name="Lipzen A."/>
            <person name="Chen C."/>
            <person name="Yanf M."/>
            <person name="Daum C."/>
            <person name="Ng V."/>
            <person name="Clum A."/>
            <person name="Ohm R."/>
            <person name="Martin F."/>
            <person name="Silar P."/>
            <person name="Natvig D."/>
            <person name="Lalanne C."/>
            <person name="Gautier V."/>
            <person name="Ament-Velasquez S.L."/>
            <person name="Kruys A."/>
            <person name="Hutchinson M.I."/>
            <person name="Powell A.J."/>
            <person name="Barry K."/>
            <person name="Miller A.N."/>
            <person name="Grigoriev I.V."/>
            <person name="Debuchy R."/>
            <person name="Gladieux P."/>
            <person name="Thoren M.H."/>
            <person name="Johannesson H."/>
        </authorList>
    </citation>
    <scope>NUCLEOTIDE SEQUENCE</scope>
    <source>
        <strain evidence="1">PSN243</strain>
    </source>
</reference>
<gene>
    <name evidence="1" type="ORF">QBC34DRAFT_469443</name>
</gene>
<protein>
    <submittedName>
        <fullName evidence="1">Uncharacterized protein</fullName>
    </submittedName>
</protein>
<proteinExistence type="predicted"/>
<sequence>MFHWYHNAARCYMFLSDVSGPSDNQLAFRLLAPKLVQLFARESTLLGDKLYAETPLPIFDIKERFKWAESRQTTREEDWAYSLLGIFGVFISPIYGEGKENAVRRLRKEISDKLRSEGMSGLHLEVRSC</sequence>
<dbReference type="EMBL" id="MU865956">
    <property type="protein sequence ID" value="KAK4446493.1"/>
    <property type="molecule type" value="Genomic_DNA"/>
</dbReference>
<dbReference type="PANTHER" id="PTHR10622">
    <property type="entry name" value="HET DOMAIN-CONTAINING PROTEIN"/>
    <property type="match status" value="1"/>
</dbReference>
<organism evidence="1 2">
    <name type="scientific">Podospora aff. communis PSN243</name>
    <dbReference type="NCBI Taxonomy" id="3040156"/>
    <lineage>
        <taxon>Eukaryota</taxon>
        <taxon>Fungi</taxon>
        <taxon>Dikarya</taxon>
        <taxon>Ascomycota</taxon>
        <taxon>Pezizomycotina</taxon>
        <taxon>Sordariomycetes</taxon>
        <taxon>Sordariomycetidae</taxon>
        <taxon>Sordariales</taxon>
        <taxon>Podosporaceae</taxon>
        <taxon>Podospora</taxon>
    </lineage>
</organism>
<reference evidence="1" key="1">
    <citation type="journal article" date="2023" name="Mol. Phylogenet. Evol.">
        <title>Genome-scale phylogeny and comparative genomics of the fungal order Sordariales.</title>
        <authorList>
            <person name="Hensen N."/>
            <person name="Bonometti L."/>
            <person name="Westerberg I."/>
            <person name="Brannstrom I.O."/>
            <person name="Guillou S."/>
            <person name="Cros-Aarteil S."/>
            <person name="Calhoun S."/>
            <person name="Haridas S."/>
            <person name="Kuo A."/>
            <person name="Mondo S."/>
            <person name="Pangilinan J."/>
            <person name="Riley R."/>
            <person name="LaButti K."/>
            <person name="Andreopoulos B."/>
            <person name="Lipzen A."/>
            <person name="Chen C."/>
            <person name="Yan M."/>
            <person name="Daum C."/>
            <person name="Ng V."/>
            <person name="Clum A."/>
            <person name="Steindorff A."/>
            <person name="Ohm R.A."/>
            <person name="Martin F."/>
            <person name="Silar P."/>
            <person name="Natvig D.O."/>
            <person name="Lalanne C."/>
            <person name="Gautier V."/>
            <person name="Ament-Velasquez S.L."/>
            <person name="Kruys A."/>
            <person name="Hutchinson M.I."/>
            <person name="Powell A.J."/>
            <person name="Barry K."/>
            <person name="Miller A.N."/>
            <person name="Grigoriev I.V."/>
            <person name="Debuchy R."/>
            <person name="Gladieux P."/>
            <person name="Hiltunen Thoren M."/>
            <person name="Johannesson H."/>
        </authorList>
    </citation>
    <scope>NUCLEOTIDE SEQUENCE</scope>
    <source>
        <strain evidence="1">PSN243</strain>
    </source>
</reference>
<dbReference type="PANTHER" id="PTHR10622:SF10">
    <property type="entry name" value="HET DOMAIN-CONTAINING PROTEIN"/>
    <property type="match status" value="1"/>
</dbReference>
<name>A0AAV9GEF3_9PEZI</name>
<keyword evidence="2" id="KW-1185">Reference proteome</keyword>
<comment type="caution">
    <text evidence="1">The sequence shown here is derived from an EMBL/GenBank/DDBJ whole genome shotgun (WGS) entry which is preliminary data.</text>
</comment>
<evidence type="ECO:0000313" key="2">
    <source>
        <dbReference type="Proteomes" id="UP001321760"/>
    </source>
</evidence>
<dbReference type="Proteomes" id="UP001321760">
    <property type="component" value="Unassembled WGS sequence"/>
</dbReference>
<dbReference type="AlphaFoldDB" id="A0AAV9GEF3"/>
<evidence type="ECO:0000313" key="1">
    <source>
        <dbReference type="EMBL" id="KAK4446493.1"/>
    </source>
</evidence>
<accession>A0AAV9GEF3</accession>